<sequence>MNQSATITIVCVCDNHYAMLLAALIKSIEANHHTPEKLEFYIVDDNISKKNRLKLSASINADTTTIHWKPMRDCIPKGTVLPTDKSSSPLNIYVRLFIPFFVSPGTERVIFLDVDMIMLEDISKLWYTDLQTNIVGAVQDQFIQIVSRWGGISNYEQFGYTKDSKYFNAGLMLMDIKKWQANDISNKVLKCLAENKEHAQFQDQYGLNAILGHHWLELDPLWNRFAYSEDKNPYLIHFTGRKPIYETYNFSEDYREIFLSYLRQTAWTTYKPIGETRRYLKKFTNILQKARNLIPRK</sequence>
<evidence type="ECO:0000256" key="2">
    <source>
        <dbReference type="ARBA" id="ARBA00022679"/>
    </source>
</evidence>
<dbReference type="CDD" id="cd04194">
    <property type="entry name" value="GT8_A4GalT_like"/>
    <property type="match status" value="1"/>
</dbReference>
<proteinExistence type="predicted"/>
<dbReference type="RefSeq" id="WP_090603324.1">
    <property type="nucleotide sequence ID" value="NZ_FNZR01000002.1"/>
</dbReference>
<gene>
    <name evidence="4" type="ORF">SAMN05421740_102238</name>
</gene>
<organism evidence="4 5">
    <name type="scientific">Parapedobacter koreensis</name>
    <dbReference type="NCBI Taxonomy" id="332977"/>
    <lineage>
        <taxon>Bacteria</taxon>
        <taxon>Pseudomonadati</taxon>
        <taxon>Bacteroidota</taxon>
        <taxon>Sphingobacteriia</taxon>
        <taxon>Sphingobacteriales</taxon>
        <taxon>Sphingobacteriaceae</taxon>
        <taxon>Parapedobacter</taxon>
    </lineage>
</organism>
<dbReference type="PANTHER" id="PTHR13778">
    <property type="entry name" value="GLYCOSYLTRANSFERASE 8 DOMAIN-CONTAINING PROTEIN"/>
    <property type="match status" value="1"/>
</dbReference>
<dbReference type="STRING" id="332977.SAMN05421740_102238"/>
<dbReference type="OrthoDB" id="695971at2"/>
<keyword evidence="3" id="KW-0479">Metal-binding</keyword>
<keyword evidence="2 4" id="KW-0808">Transferase</keyword>
<dbReference type="GO" id="GO:0016757">
    <property type="term" value="F:glycosyltransferase activity"/>
    <property type="evidence" value="ECO:0007669"/>
    <property type="project" value="UniProtKB-KW"/>
</dbReference>
<dbReference type="GO" id="GO:0046872">
    <property type="term" value="F:metal ion binding"/>
    <property type="evidence" value="ECO:0007669"/>
    <property type="project" value="UniProtKB-KW"/>
</dbReference>
<evidence type="ECO:0000256" key="3">
    <source>
        <dbReference type="ARBA" id="ARBA00022723"/>
    </source>
</evidence>
<accession>A0A1H7IIZ3</accession>
<dbReference type="PANTHER" id="PTHR13778:SF47">
    <property type="entry name" value="LIPOPOLYSACCHARIDE 1,3-GALACTOSYLTRANSFERASE"/>
    <property type="match status" value="1"/>
</dbReference>
<evidence type="ECO:0000313" key="4">
    <source>
        <dbReference type="EMBL" id="SEK61812.1"/>
    </source>
</evidence>
<dbReference type="Pfam" id="PF01501">
    <property type="entry name" value="Glyco_transf_8"/>
    <property type="match status" value="1"/>
</dbReference>
<dbReference type="EMBL" id="FNZR01000002">
    <property type="protein sequence ID" value="SEK61812.1"/>
    <property type="molecule type" value="Genomic_DNA"/>
</dbReference>
<reference evidence="5" key="1">
    <citation type="submission" date="2016-10" db="EMBL/GenBank/DDBJ databases">
        <authorList>
            <person name="Varghese N."/>
            <person name="Submissions S."/>
        </authorList>
    </citation>
    <scope>NUCLEOTIDE SEQUENCE [LARGE SCALE GENOMIC DNA]</scope>
    <source>
        <strain evidence="5">Jip14</strain>
    </source>
</reference>
<dbReference type="InterPro" id="IPR029044">
    <property type="entry name" value="Nucleotide-diphossugar_trans"/>
</dbReference>
<evidence type="ECO:0000256" key="1">
    <source>
        <dbReference type="ARBA" id="ARBA00022676"/>
    </source>
</evidence>
<dbReference type="SUPFAM" id="SSF53448">
    <property type="entry name" value="Nucleotide-diphospho-sugar transferases"/>
    <property type="match status" value="1"/>
</dbReference>
<dbReference type="Gene3D" id="3.90.550.10">
    <property type="entry name" value="Spore Coat Polysaccharide Biosynthesis Protein SpsA, Chain A"/>
    <property type="match status" value="1"/>
</dbReference>
<dbReference type="InterPro" id="IPR050748">
    <property type="entry name" value="Glycosyltrans_8_dom-fam"/>
</dbReference>
<keyword evidence="1" id="KW-0328">Glycosyltransferase</keyword>
<dbReference type="AlphaFoldDB" id="A0A1H7IIZ3"/>
<name>A0A1H7IIZ3_9SPHI</name>
<protein>
    <submittedName>
        <fullName evidence="4">Lipopolysaccharide biosynthesis protein, LPS:glycosyltransferase</fullName>
    </submittedName>
</protein>
<evidence type="ECO:0000313" key="5">
    <source>
        <dbReference type="Proteomes" id="UP000198916"/>
    </source>
</evidence>
<keyword evidence="5" id="KW-1185">Reference proteome</keyword>
<dbReference type="InterPro" id="IPR002495">
    <property type="entry name" value="Glyco_trans_8"/>
</dbReference>
<dbReference type="Proteomes" id="UP000198916">
    <property type="component" value="Unassembled WGS sequence"/>
</dbReference>